<organism evidence="1 2">
    <name type="scientific">Diphasiastrum complanatum</name>
    <name type="common">Issler's clubmoss</name>
    <name type="synonym">Lycopodium complanatum</name>
    <dbReference type="NCBI Taxonomy" id="34168"/>
    <lineage>
        <taxon>Eukaryota</taxon>
        <taxon>Viridiplantae</taxon>
        <taxon>Streptophyta</taxon>
        <taxon>Embryophyta</taxon>
        <taxon>Tracheophyta</taxon>
        <taxon>Lycopodiopsida</taxon>
        <taxon>Lycopodiales</taxon>
        <taxon>Lycopodiaceae</taxon>
        <taxon>Lycopodioideae</taxon>
        <taxon>Diphasiastrum</taxon>
    </lineage>
</organism>
<comment type="caution">
    <text evidence="1">The sequence shown here is derived from an EMBL/GenBank/DDBJ whole genome shotgun (WGS) entry which is preliminary data.</text>
</comment>
<gene>
    <name evidence="1" type="ORF">O6H91_21G062300</name>
</gene>
<accession>A0ACC2AL35</accession>
<reference evidence="2" key="1">
    <citation type="journal article" date="2024" name="Proc. Natl. Acad. Sci. U.S.A.">
        <title>Extraordinary preservation of gene collinearity over three hundred million years revealed in homosporous lycophytes.</title>
        <authorList>
            <person name="Li C."/>
            <person name="Wickell D."/>
            <person name="Kuo L.Y."/>
            <person name="Chen X."/>
            <person name="Nie B."/>
            <person name="Liao X."/>
            <person name="Peng D."/>
            <person name="Ji J."/>
            <person name="Jenkins J."/>
            <person name="Williams M."/>
            <person name="Shu S."/>
            <person name="Plott C."/>
            <person name="Barry K."/>
            <person name="Rajasekar S."/>
            <person name="Grimwood J."/>
            <person name="Han X."/>
            <person name="Sun S."/>
            <person name="Hou Z."/>
            <person name="He W."/>
            <person name="Dai G."/>
            <person name="Sun C."/>
            <person name="Schmutz J."/>
            <person name="Leebens-Mack J.H."/>
            <person name="Li F.W."/>
            <person name="Wang L."/>
        </authorList>
    </citation>
    <scope>NUCLEOTIDE SEQUENCE [LARGE SCALE GENOMIC DNA]</scope>
    <source>
        <strain evidence="2">cv. PW_Plant_1</strain>
    </source>
</reference>
<proteinExistence type="predicted"/>
<dbReference type="Proteomes" id="UP001162992">
    <property type="component" value="Chromosome 21"/>
</dbReference>
<sequence length="614" mass="68719">MLQFAGDYPCFLPASASTLRHHRYDNDGKELLHKPRALHSLQVGVMPHVRVHTNHGRWNGREAGEADSQTACQEMENVLKFDGNWNAAAVAVVAMDVSSSSKMAGLEGWALPGVSCPSVSEERGERGAAERGVLAKLKGMQSWLRLWPTVSTKEVFVTIQDSLRHHYVWEGWGMSLCWWANFAGGLPKQDMDSVLDLLFDHAKGLGLNIVRYNIGGGSNPAFDTNMRPFADIPGFRPGGPSTPYDWTADERQRNVLLGAMERGVTVTEAFSNSPPFWMTISGSVTGNIGWGKDNLHPNYYDAFVDYLTTIVKHFEEAWGIHFDTINPFNEPVEGWWNIDRRKKSQEGCNFSIPTISKVLLSLQKSLDEQNISTKISALDSWSQNTCQVLLRMEEDCLKAIHQVNVHTYVNSPTREEDAQRQKVKQRMSLLGKKLWMSEYGPLNWVGEELDVALAVGKHITLDLNDLQPSAWCYWQALEVSGSSWGLLTAPFSYDKKPFVVSLRKQYFVMMHFTRWIRPGFQIFDIASLKDTLVIASNLSGSSLVLVGTNTSNCNKDIRVDLSNLASGLVGTSIQVALFRTSAVENHVELPILYFDSPILFVRLALKSITTMLIS</sequence>
<keyword evidence="2" id="KW-1185">Reference proteome</keyword>
<evidence type="ECO:0000313" key="2">
    <source>
        <dbReference type="Proteomes" id="UP001162992"/>
    </source>
</evidence>
<protein>
    <submittedName>
        <fullName evidence="1">Uncharacterized protein</fullName>
    </submittedName>
</protein>
<dbReference type="EMBL" id="CM055112">
    <property type="protein sequence ID" value="KAJ7518293.1"/>
    <property type="molecule type" value="Genomic_DNA"/>
</dbReference>
<evidence type="ECO:0000313" key="1">
    <source>
        <dbReference type="EMBL" id="KAJ7518293.1"/>
    </source>
</evidence>
<name>A0ACC2AL35_DIPCM</name>